<keyword evidence="4" id="KW-1185">Reference proteome</keyword>
<dbReference type="EMBL" id="JAALLT010000002">
    <property type="protein sequence ID" value="NGP75918.1"/>
    <property type="molecule type" value="Genomic_DNA"/>
</dbReference>
<dbReference type="InterPro" id="IPR026444">
    <property type="entry name" value="Secre_tail"/>
</dbReference>
<accession>A0A6M1SUV8</accession>
<evidence type="ECO:0000313" key="3">
    <source>
        <dbReference type="EMBL" id="NGP75918.1"/>
    </source>
</evidence>
<feature type="domain" description="Secretion system C-terminal sorting" evidence="2">
    <location>
        <begin position="732"/>
        <end position="801"/>
    </location>
</feature>
<dbReference type="AlphaFoldDB" id="A0A6M1SUV8"/>
<comment type="caution">
    <text evidence="3">The sequence shown here is derived from an EMBL/GenBank/DDBJ whole genome shotgun (WGS) entry which is preliminary data.</text>
</comment>
<reference evidence="3 4" key="1">
    <citation type="submission" date="2020-02" db="EMBL/GenBank/DDBJ databases">
        <title>Balneolaceae bacterium YR4-1, complete genome.</title>
        <authorList>
            <person name="Li Y."/>
            <person name="Wu S."/>
        </authorList>
    </citation>
    <scope>NUCLEOTIDE SEQUENCE [LARGE SCALE GENOMIC DNA]</scope>
    <source>
        <strain evidence="3 4">YR4-1</strain>
    </source>
</reference>
<keyword evidence="1" id="KW-1133">Transmembrane helix</keyword>
<protein>
    <submittedName>
        <fullName evidence="3">T9SS type A sorting domain-containing protein</fullName>
    </submittedName>
</protein>
<dbReference type="InterPro" id="IPR018247">
    <property type="entry name" value="EF_Hand_1_Ca_BS"/>
</dbReference>
<dbReference type="Gene3D" id="2.60.40.4070">
    <property type="match status" value="1"/>
</dbReference>
<organism evidence="3 4">
    <name type="scientific">Halalkalibaculum roseum</name>
    <dbReference type="NCBI Taxonomy" id="2709311"/>
    <lineage>
        <taxon>Bacteria</taxon>
        <taxon>Pseudomonadati</taxon>
        <taxon>Balneolota</taxon>
        <taxon>Balneolia</taxon>
        <taxon>Balneolales</taxon>
        <taxon>Balneolaceae</taxon>
        <taxon>Halalkalibaculum</taxon>
    </lineage>
</organism>
<dbReference type="Gene3D" id="1.10.1330.10">
    <property type="entry name" value="Dockerin domain"/>
    <property type="match status" value="1"/>
</dbReference>
<evidence type="ECO:0000313" key="4">
    <source>
        <dbReference type="Proteomes" id="UP000473278"/>
    </source>
</evidence>
<dbReference type="CDD" id="cd08547">
    <property type="entry name" value="Type_II_cohesin"/>
    <property type="match status" value="1"/>
</dbReference>
<feature type="transmembrane region" description="Helical" evidence="1">
    <location>
        <begin position="7"/>
        <end position="25"/>
    </location>
</feature>
<dbReference type="Pfam" id="PF00404">
    <property type="entry name" value="Dockerin_1"/>
    <property type="match status" value="1"/>
</dbReference>
<dbReference type="InterPro" id="IPR036439">
    <property type="entry name" value="Dockerin_dom_sf"/>
</dbReference>
<evidence type="ECO:0000256" key="1">
    <source>
        <dbReference type="SAM" id="Phobius"/>
    </source>
</evidence>
<dbReference type="GO" id="GO:0000272">
    <property type="term" value="P:polysaccharide catabolic process"/>
    <property type="evidence" value="ECO:0007669"/>
    <property type="project" value="InterPro"/>
</dbReference>
<dbReference type="InterPro" id="IPR008965">
    <property type="entry name" value="CBM2/CBM3_carb-bd_dom_sf"/>
</dbReference>
<dbReference type="NCBIfam" id="TIGR04183">
    <property type="entry name" value="Por_Secre_tail"/>
    <property type="match status" value="1"/>
</dbReference>
<dbReference type="SUPFAM" id="SSF49384">
    <property type="entry name" value="Carbohydrate-binding domain"/>
    <property type="match status" value="1"/>
</dbReference>
<dbReference type="Pfam" id="PF18962">
    <property type="entry name" value="Por_Secre_tail"/>
    <property type="match status" value="1"/>
</dbReference>
<dbReference type="GO" id="GO:0004553">
    <property type="term" value="F:hydrolase activity, hydrolyzing O-glycosyl compounds"/>
    <property type="evidence" value="ECO:0007669"/>
    <property type="project" value="InterPro"/>
</dbReference>
<dbReference type="RefSeq" id="WP_165139807.1">
    <property type="nucleotide sequence ID" value="NZ_JAALLT010000002.1"/>
</dbReference>
<sequence>MRQRERTISFAHIFFISISTVIGLLNPSIINAQTPTITASPSTLTVQPNEIITLTFGVDSPVDAYYFGTEVQFDPNIFEFIGEFDTGIMTGGITIADLLASNRVGASVSLTAPLSGPASGNLLALNFRVRQTATVGATDFTFLSAELNNSNGFLIEGLTPALLSIQVEEGVSDLKLTIPAINQLTEGGELSVSGEIYVNDITVNESLESSRISMWVGLNLTDTDPSGWSELSWTPMNFDSQLDSYHVYLENVGFGMSPGTYYIALRGQLDSQPFVYGGQSSSGGGIWDGVINRNAQLIINENPPFRYVLAGWDFDDETLLASLAVPSNEGIAFQLLGANEDGFSNGAAGRAANADGWQYTEGDEKYWLAVLSTQGFQNITVSSKQYGTSSSPRDFEMEASLDGLSWELISPDTIRVASSWNSAVVDNLALPTGYDDQPEIYIRWIRRGDLRVDGTVGITTGNNRIDDVYIYGENIAPYEVSVWPGDTDDNGLVDELDVLSLGQYWLSAGPLPIYSGISWSARNVEAWIPEEGTYADANGDGRVNYRDLLPVGLNFGETNALPKELNPLELQTPPIAELIIKRLKAGDRITISIQSEETVWLTGMSYRINLGNLDPAAWRLVEINTGGWGGEWFEEEKMLSFERVEQGYSRAYVTAVHKGKAYPKSTSVLAELVIEATRNWNQNPKIVLERMVLTNNKDRQNMNSALLVSEDGEKDDNTEPALPTRVRLQQNYPNPFNPETVINYSLPKDGEASMIIYDMLGREVVTLFNGPQKAGNYDLRFDGSNLSSGIYIYRLKAEGKVLTRMLTLIK</sequence>
<name>A0A6M1SUV8_9BACT</name>
<keyword evidence="1" id="KW-0472">Membrane</keyword>
<evidence type="ECO:0000259" key="2">
    <source>
        <dbReference type="Pfam" id="PF18962"/>
    </source>
</evidence>
<dbReference type="InterPro" id="IPR002105">
    <property type="entry name" value="Dockerin_1_rpt"/>
</dbReference>
<gene>
    <name evidence="3" type="ORF">G3570_04685</name>
</gene>
<keyword evidence="1" id="KW-0812">Transmembrane</keyword>
<proteinExistence type="predicted"/>
<dbReference type="PROSITE" id="PS00018">
    <property type="entry name" value="EF_HAND_1"/>
    <property type="match status" value="1"/>
</dbReference>
<dbReference type="GO" id="GO:0030246">
    <property type="term" value="F:carbohydrate binding"/>
    <property type="evidence" value="ECO:0007669"/>
    <property type="project" value="InterPro"/>
</dbReference>
<dbReference type="Proteomes" id="UP000473278">
    <property type="component" value="Unassembled WGS sequence"/>
</dbReference>
<dbReference type="SUPFAM" id="SSF63446">
    <property type="entry name" value="Type I dockerin domain"/>
    <property type="match status" value="1"/>
</dbReference>
<dbReference type="Gene3D" id="2.60.40.680">
    <property type="match status" value="1"/>
</dbReference>